<dbReference type="Proteomes" id="UP000027982">
    <property type="component" value="Chromosome"/>
</dbReference>
<dbReference type="HOGENOM" id="CLU_132888_0_2_0"/>
<feature type="domain" description="N-acetyltransferase" evidence="1 2">
    <location>
        <begin position="1"/>
        <end position="85"/>
    </location>
</feature>
<keyword evidence="4" id="KW-1185">Reference proteome</keyword>
<evidence type="ECO:0000259" key="2">
    <source>
        <dbReference type="PROSITE" id="PS51729"/>
    </source>
</evidence>
<dbReference type="eggNOG" id="COG2388">
    <property type="taxonomic scope" value="Bacteria"/>
</dbReference>
<dbReference type="GO" id="GO:0016747">
    <property type="term" value="F:acyltransferase activity, transferring groups other than amino-acyl groups"/>
    <property type="evidence" value="ECO:0007669"/>
    <property type="project" value="InterPro"/>
</dbReference>
<dbReference type="CDD" id="cd04301">
    <property type="entry name" value="NAT_SF"/>
    <property type="match status" value="1"/>
</dbReference>
<protein>
    <submittedName>
        <fullName evidence="3">Acetyltransferase</fullName>
    </submittedName>
</protein>
<dbReference type="EMBL" id="CP007139">
    <property type="protein sequence ID" value="AIE86270.1"/>
    <property type="molecule type" value="Genomic_DNA"/>
</dbReference>
<dbReference type="KEGG" id="fgi:OP10G_2902"/>
<dbReference type="InterPro" id="IPR000182">
    <property type="entry name" value="GNAT_dom"/>
</dbReference>
<evidence type="ECO:0000313" key="4">
    <source>
        <dbReference type="Proteomes" id="UP000027982"/>
    </source>
</evidence>
<dbReference type="InterPro" id="IPR016181">
    <property type="entry name" value="Acyl_CoA_acyltransferase"/>
</dbReference>
<accession>A0A068NU14</accession>
<dbReference type="Pfam" id="PF14542">
    <property type="entry name" value="Acetyltransf_CG"/>
    <property type="match status" value="1"/>
</dbReference>
<dbReference type="SUPFAM" id="SSF55729">
    <property type="entry name" value="Acyl-CoA N-acyltransferases (Nat)"/>
    <property type="match status" value="1"/>
</dbReference>
<dbReference type="PROSITE" id="PS51729">
    <property type="entry name" value="GNAT_YJDJ"/>
    <property type="match status" value="1"/>
</dbReference>
<gene>
    <name evidence="3" type="ORF">OP10G_2902</name>
</gene>
<proteinExistence type="predicted"/>
<evidence type="ECO:0000259" key="1">
    <source>
        <dbReference type="PROSITE" id="PS51186"/>
    </source>
</evidence>
<organism evidence="3 4">
    <name type="scientific">Fimbriimonas ginsengisoli Gsoil 348</name>
    <dbReference type="NCBI Taxonomy" id="661478"/>
    <lineage>
        <taxon>Bacteria</taxon>
        <taxon>Bacillati</taxon>
        <taxon>Armatimonadota</taxon>
        <taxon>Fimbriimonadia</taxon>
        <taxon>Fimbriimonadales</taxon>
        <taxon>Fimbriimonadaceae</taxon>
        <taxon>Fimbriimonas</taxon>
    </lineage>
</organism>
<dbReference type="STRING" id="661478.OP10G_2902"/>
<dbReference type="PROSITE" id="PS51186">
    <property type="entry name" value="GNAT"/>
    <property type="match status" value="1"/>
</dbReference>
<dbReference type="Gene3D" id="3.40.630.30">
    <property type="match status" value="1"/>
</dbReference>
<dbReference type="AlphaFoldDB" id="A0A068NU14"/>
<sequence length="85" mass="9698">MPDKSRYELRWGDQRIGYASAIPRGDAIVVPHVEVNSEYKGRGLGSRLVREMLDDIRARGLRIVPLCPFVGVFMRRYSAYSDLKA</sequence>
<name>A0A068NU14_FIMGI</name>
<reference evidence="3 4" key="1">
    <citation type="journal article" date="2014" name="PLoS ONE">
        <title>The first complete genome sequence of the class fimbriimonadia in the phylum armatimonadetes.</title>
        <authorList>
            <person name="Hu Z.Y."/>
            <person name="Wang Y.Z."/>
            <person name="Im W.T."/>
            <person name="Wang S.Y."/>
            <person name="Zhao G.P."/>
            <person name="Zheng H.J."/>
            <person name="Quan Z.X."/>
        </authorList>
    </citation>
    <scope>NUCLEOTIDE SEQUENCE [LARGE SCALE GENOMIC DNA]</scope>
    <source>
        <strain evidence="3">Gsoil 348</strain>
    </source>
</reference>
<dbReference type="InterPro" id="IPR031165">
    <property type="entry name" value="GNAT_YJDJ"/>
</dbReference>
<keyword evidence="3" id="KW-0808">Transferase</keyword>
<evidence type="ECO:0000313" key="3">
    <source>
        <dbReference type="EMBL" id="AIE86270.1"/>
    </source>
</evidence>